<dbReference type="Pfam" id="PF00126">
    <property type="entry name" value="HTH_1"/>
    <property type="match status" value="1"/>
</dbReference>
<comment type="caution">
    <text evidence="6">The sequence shown here is derived from an EMBL/GenBank/DDBJ whole genome shotgun (WGS) entry which is preliminary data.</text>
</comment>
<keyword evidence="7" id="KW-1185">Reference proteome</keyword>
<dbReference type="Gene3D" id="1.10.10.10">
    <property type="entry name" value="Winged helix-like DNA-binding domain superfamily/Winged helix DNA-binding domain"/>
    <property type="match status" value="1"/>
</dbReference>
<dbReference type="EMBL" id="JAUJEA010000008">
    <property type="protein sequence ID" value="MDN5203690.1"/>
    <property type="molecule type" value="Genomic_DNA"/>
</dbReference>
<dbReference type="InterPro" id="IPR036388">
    <property type="entry name" value="WH-like_DNA-bd_sf"/>
</dbReference>
<reference evidence="6" key="1">
    <citation type="submission" date="2023-06" db="EMBL/GenBank/DDBJ databases">
        <title>Genomic of Parafulvivirga corallium.</title>
        <authorList>
            <person name="Wang G."/>
        </authorList>
    </citation>
    <scope>NUCLEOTIDE SEQUENCE</scope>
    <source>
        <strain evidence="6">BMA10</strain>
    </source>
</reference>
<dbReference type="SUPFAM" id="SSF46785">
    <property type="entry name" value="Winged helix' DNA-binding domain"/>
    <property type="match status" value="1"/>
</dbReference>
<dbReference type="Gene3D" id="3.40.190.290">
    <property type="match status" value="1"/>
</dbReference>
<evidence type="ECO:0000313" key="7">
    <source>
        <dbReference type="Proteomes" id="UP001172082"/>
    </source>
</evidence>
<dbReference type="PRINTS" id="PR00039">
    <property type="entry name" value="HTHLYSR"/>
</dbReference>
<dbReference type="InterPro" id="IPR005119">
    <property type="entry name" value="LysR_subst-bd"/>
</dbReference>
<evidence type="ECO:0000313" key="6">
    <source>
        <dbReference type="EMBL" id="MDN5203690.1"/>
    </source>
</evidence>
<evidence type="ECO:0000256" key="1">
    <source>
        <dbReference type="ARBA" id="ARBA00009437"/>
    </source>
</evidence>
<evidence type="ECO:0000256" key="2">
    <source>
        <dbReference type="ARBA" id="ARBA00023015"/>
    </source>
</evidence>
<dbReference type="PANTHER" id="PTHR30126:SF39">
    <property type="entry name" value="HTH-TYPE TRANSCRIPTIONAL REGULATOR CYSL"/>
    <property type="match status" value="1"/>
</dbReference>
<keyword evidence="2" id="KW-0805">Transcription regulation</keyword>
<dbReference type="SUPFAM" id="SSF53850">
    <property type="entry name" value="Periplasmic binding protein-like II"/>
    <property type="match status" value="1"/>
</dbReference>
<gene>
    <name evidence="6" type="ORF">QQ008_20035</name>
</gene>
<dbReference type="InterPro" id="IPR000847">
    <property type="entry name" value="LysR_HTH_N"/>
</dbReference>
<comment type="similarity">
    <text evidence="1">Belongs to the LysR transcriptional regulatory family.</text>
</comment>
<dbReference type="InterPro" id="IPR036390">
    <property type="entry name" value="WH_DNA-bd_sf"/>
</dbReference>
<organism evidence="6 7">
    <name type="scientific">Splendidivirga corallicola</name>
    <dbReference type="NCBI Taxonomy" id="3051826"/>
    <lineage>
        <taxon>Bacteria</taxon>
        <taxon>Pseudomonadati</taxon>
        <taxon>Bacteroidota</taxon>
        <taxon>Cytophagia</taxon>
        <taxon>Cytophagales</taxon>
        <taxon>Splendidivirgaceae</taxon>
        <taxon>Splendidivirga</taxon>
    </lineage>
</organism>
<evidence type="ECO:0000259" key="5">
    <source>
        <dbReference type="PROSITE" id="PS50931"/>
    </source>
</evidence>
<sequence>MDFRLKVFKKVAERLSFTKASRDLFITQPAITKHINELEKHFGRSLFNRHGKKISLTTEGELLLSYAKRILELYDKLEDDFLTLNNKFPEKITIGASTTISQYILPSLLSRFKSVYPKTTITLLNDNSENIESLIINKQIDIGLTEGNTLNPLLHYETFIKDEIVLVTKSTNTKVKKDEITLQELTQIPLIYREEGSGTRDIIDNSLKEVELSSQALSIEMILGSSESIKTYLLNSNAFAFLSIHSITEELKNNKFKVIDIRNLDIKRTFQFANLHGEYSSITKKVKQFFISSFYNM</sequence>
<name>A0ABT8KSG0_9BACT</name>
<accession>A0ABT8KSG0</accession>
<dbReference type="Pfam" id="PF03466">
    <property type="entry name" value="LysR_substrate"/>
    <property type="match status" value="1"/>
</dbReference>
<dbReference type="PROSITE" id="PS50931">
    <property type="entry name" value="HTH_LYSR"/>
    <property type="match status" value="1"/>
</dbReference>
<keyword evidence="3" id="KW-0238">DNA-binding</keyword>
<dbReference type="Proteomes" id="UP001172082">
    <property type="component" value="Unassembled WGS sequence"/>
</dbReference>
<keyword evidence="4" id="KW-0804">Transcription</keyword>
<dbReference type="PANTHER" id="PTHR30126">
    <property type="entry name" value="HTH-TYPE TRANSCRIPTIONAL REGULATOR"/>
    <property type="match status" value="1"/>
</dbReference>
<dbReference type="RefSeq" id="WP_346753713.1">
    <property type="nucleotide sequence ID" value="NZ_JAUJEA010000008.1"/>
</dbReference>
<feature type="domain" description="HTH lysR-type" evidence="5">
    <location>
        <begin position="1"/>
        <end position="57"/>
    </location>
</feature>
<evidence type="ECO:0000256" key="4">
    <source>
        <dbReference type="ARBA" id="ARBA00023163"/>
    </source>
</evidence>
<proteinExistence type="inferred from homology"/>
<protein>
    <submittedName>
        <fullName evidence="6">LysR family transcriptional regulator</fullName>
    </submittedName>
</protein>
<evidence type="ECO:0000256" key="3">
    <source>
        <dbReference type="ARBA" id="ARBA00023125"/>
    </source>
</evidence>